<feature type="compositionally biased region" description="Low complexity" evidence="2">
    <location>
        <begin position="558"/>
        <end position="573"/>
    </location>
</feature>
<dbReference type="InterPro" id="IPR027484">
    <property type="entry name" value="PInositol-4-P-5-kinase_N"/>
</dbReference>
<feature type="compositionally biased region" description="Basic and acidic residues" evidence="2">
    <location>
        <begin position="41"/>
        <end position="50"/>
    </location>
</feature>
<dbReference type="RefSeq" id="XP_009029414.1">
    <property type="nucleotide sequence ID" value="XM_009031166.1"/>
</dbReference>
<evidence type="ECO:0000313" key="4">
    <source>
        <dbReference type="EMBL" id="ESN92482.1"/>
    </source>
</evidence>
<proteinExistence type="predicted"/>
<keyword evidence="1" id="KW-0547">Nucleotide-binding</keyword>
<evidence type="ECO:0000259" key="3">
    <source>
        <dbReference type="PROSITE" id="PS51455"/>
    </source>
</evidence>
<dbReference type="GO" id="GO:0046854">
    <property type="term" value="P:phosphatidylinositol phosphate biosynthetic process"/>
    <property type="evidence" value="ECO:0000318"/>
    <property type="project" value="GO_Central"/>
</dbReference>
<feature type="domain" description="PIPK" evidence="3">
    <location>
        <begin position="74"/>
        <end position="464"/>
    </location>
</feature>
<dbReference type="SUPFAM" id="SSF56104">
    <property type="entry name" value="SAICAR synthase-like"/>
    <property type="match status" value="1"/>
</dbReference>
<keyword evidence="1" id="KW-0067">ATP-binding</keyword>
<organism evidence="5 6">
    <name type="scientific">Helobdella robusta</name>
    <name type="common">Californian leech</name>
    <dbReference type="NCBI Taxonomy" id="6412"/>
    <lineage>
        <taxon>Eukaryota</taxon>
        <taxon>Metazoa</taxon>
        <taxon>Spiralia</taxon>
        <taxon>Lophotrochozoa</taxon>
        <taxon>Annelida</taxon>
        <taxon>Clitellata</taxon>
        <taxon>Hirudinea</taxon>
        <taxon>Rhynchobdellida</taxon>
        <taxon>Glossiphoniidae</taxon>
        <taxon>Helobdella</taxon>
    </lineage>
</organism>
<feature type="region of interest" description="Disordered" evidence="2">
    <location>
        <begin position="558"/>
        <end position="581"/>
    </location>
</feature>
<keyword evidence="1" id="KW-0808">Transferase</keyword>
<dbReference type="OrthoDB" id="70770at2759"/>
<dbReference type="EnsemblMetazoa" id="HelroT194206">
    <property type="protein sequence ID" value="HelroP194206"/>
    <property type="gene ID" value="HelroG194206"/>
</dbReference>
<feature type="compositionally biased region" description="Basic and acidic residues" evidence="2">
    <location>
        <begin position="330"/>
        <end position="342"/>
    </location>
</feature>
<dbReference type="EMBL" id="AMQM01007548">
    <property type="status" value="NOT_ANNOTATED_CDS"/>
    <property type="molecule type" value="Genomic_DNA"/>
</dbReference>
<dbReference type="EMBL" id="KB097640">
    <property type="protein sequence ID" value="ESN92482.1"/>
    <property type="molecule type" value="Genomic_DNA"/>
</dbReference>
<reference evidence="6" key="1">
    <citation type="submission" date="2012-12" db="EMBL/GenBank/DDBJ databases">
        <authorList>
            <person name="Hellsten U."/>
            <person name="Grimwood J."/>
            <person name="Chapman J.A."/>
            <person name="Shapiro H."/>
            <person name="Aerts A."/>
            <person name="Otillar R.P."/>
            <person name="Terry A.Y."/>
            <person name="Boore J.L."/>
            <person name="Simakov O."/>
            <person name="Marletaz F."/>
            <person name="Cho S.-J."/>
            <person name="Edsinger-Gonzales E."/>
            <person name="Havlak P."/>
            <person name="Kuo D.-H."/>
            <person name="Larsson T."/>
            <person name="Lv J."/>
            <person name="Arendt D."/>
            <person name="Savage R."/>
            <person name="Osoegawa K."/>
            <person name="de Jong P."/>
            <person name="Lindberg D.R."/>
            <person name="Seaver E.C."/>
            <person name="Weisblat D.A."/>
            <person name="Putnam N.H."/>
            <person name="Grigoriev I.V."/>
            <person name="Rokhsar D.S."/>
        </authorList>
    </citation>
    <scope>NUCLEOTIDE SEQUENCE</scope>
</reference>
<evidence type="ECO:0000256" key="2">
    <source>
        <dbReference type="SAM" id="MobiDB-lite"/>
    </source>
</evidence>
<dbReference type="PANTHER" id="PTHR23086:SF101">
    <property type="entry name" value="LP03320P-RELATED"/>
    <property type="match status" value="1"/>
</dbReference>
<evidence type="ECO:0000256" key="1">
    <source>
        <dbReference type="PROSITE-ProRule" id="PRU00781"/>
    </source>
</evidence>
<dbReference type="InterPro" id="IPR027483">
    <property type="entry name" value="PInositol-4-P-4/5-kinase_C_sf"/>
</dbReference>
<dbReference type="GO" id="GO:0005886">
    <property type="term" value="C:plasma membrane"/>
    <property type="evidence" value="ECO:0000318"/>
    <property type="project" value="GO_Central"/>
</dbReference>
<feature type="compositionally biased region" description="Low complexity" evidence="2">
    <location>
        <begin position="27"/>
        <end position="40"/>
    </location>
</feature>
<dbReference type="GO" id="GO:0016308">
    <property type="term" value="F:1-phosphatidylinositol-4-phosphate 5-kinase activity"/>
    <property type="evidence" value="ECO:0000318"/>
    <property type="project" value="GO_Central"/>
</dbReference>
<dbReference type="SMART" id="SM00330">
    <property type="entry name" value="PIPKc"/>
    <property type="match status" value="1"/>
</dbReference>
<dbReference type="InParanoid" id="T1FVT0"/>
<dbReference type="FunCoup" id="T1FVT0">
    <property type="interactions" value="723"/>
</dbReference>
<gene>
    <name evidence="5" type="primary">20212926</name>
    <name evidence="4" type="ORF">HELRODRAFT_194206</name>
</gene>
<dbReference type="Gene3D" id="3.30.810.10">
    <property type="entry name" value="2-Layer Sandwich"/>
    <property type="match status" value="1"/>
</dbReference>
<dbReference type="OMA" id="WIGQRSA"/>
<feature type="compositionally biased region" description="Polar residues" evidence="2">
    <location>
        <begin position="518"/>
        <end position="537"/>
    </location>
</feature>
<feature type="region of interest" description="Disordered" evidence="2">
    <location>
        <begin position="659"/>
        <end position="694"/>
    </location>
</feature>
<feature type="region of interest" description="Disordered" evidence="2">
    <location>
        <begin position="330"/>
        <end position="363"/>
    </location>
</feature>
<feature type="compositionally biased region" description="Low complexity" evidence="2">
    <location>
        <begin position="483"/>
        <end position="497"/>
    </location>
</feature>
<reference evidence="4 6" key="2">
    <citation type="journal article" date="2013" name="Nature">
        <title>Insights into bilaterian evolution from three spiralian genomes.</title>
        <authorList>
            <person name="Simakov O."/>
            <person name="Marletaz F."/>
            <person name="Cho S.J."/>
            <person name="Edsinger-Gonzales E."/>
            <person name="Havlak P."/>
            <person name="Hellsten U."/>
            <person name="Kuo D.H."/>
            <person name="Larsson T."/>
            <person name="Lv J."/>
            <person name="Arendt D."/>
            <person name="Savage R."/>
            <person name="Osoegawa K."/>
            <person name="de Jong P."/>
            <person name="Grimwood J."/>
            <person name="Chapman J.A."/>
            <person name="Shapiro H."/>
            <person name="Aerts A."/>
            <person name="Otillar R.P."/>
            <person name="Terry A.Y."/>
            <person name="Boore J.L."/>
            <person name="Grigoriev I.V."/>
            <person name="Lindberg D.R."/>
            <person name="Seaver E.C."/>
            <person name="Weisblat D.A."/>
            <person name="Putnam N.H."/>
            <person name="Rokhsar D.S."/>
        </authorList>
    </citation>
    <scope>NUCLEOTIDE SEQUENCE</scope>
</reference>
<name>T1FVT0_HELRO</name>
<dbReference type="CTD" id="20212926"/>
<accession>T1FVT0</accession>
<dbReference type="KEGG" id="hro:HELRODRAFT_194206"/>
<dbReference type="Proteomes" id="UP000015101">
    <property type="component" value="Unassembled WGS sequence"/>
</dbReference>
<keyword evidence="6" id="KW-1185">Reference proteome</keyword>
<feature type="region of interest" description="Disordered" evidence="2">
    <location>
        <begin position="472"/>
        <end position="538"/>
    </location>
</feature>
<feature type="region of interest" description="Disordered" evidence="2">
    <location>
        <begin position="25"/>
        <end position="50"/>
    </location>
</feature>
<dbReference type="Pfam" id="PF01504">
    <property type="entry name" value="PIP5K"/>
    <property type="match status" value="1"/>
</dbReference>
<feature type="compositionally biased region" description="Low complexity" evidence="2">
    <location>
        <begin position="661"/>
        <end position="694"/>
    </location>
</feature>
<dbReference type="GO" id="GO:0005524">
    <property type="term" value="F:ATP binding"/>
    <property type="evidence" value="ECO:0007669"/>
    <property type="project" value="UniProtKB-UniRule"/>
</dbReference>
<dbReference type="InterPro" id="IPR002498">
    <property type="entry name" value="PInositol-4-P-4/5-kinase_core"/>
</dbReference>
<dbReference type="AlphaFoldDB" id="T1FVT0"/>
<dbReference type="PROSITE" id="PS51455">
    <property type="entry name" value="PIPK"/>
    <property type="match status" value="1"/>
</dbReference>
<protein>
    <recommendedName>
        <fullName evidence="3">PIPK domain-containing protein</fullName>
    </recommendedName>
</protein>
<dbReference type="eggNOG" id="KOG0229">
    <property type="taxonomic scope" value="Eukaryota"/>
</dbReference>
<dbReference type="CDD" id="cd17301">
    <property type="entry name" value="PIPKc_PIP5KI"/>
    <property type="match status" value="1"/>
</dbReference>
<feature type="compositionally biased region" description="Gly residues" evidence="2">
    <location>
        <begin position="353"/>
        <end position="362"/>
    </location>
</feature>
<dbReference type="InterPro" id="IPR023610">
    <property type="entry name" value="PInositol-4/5-P-5/4-kinase"/>
</dbReference>
<feature type="region of interest" description="Disordered" evidence="2">
    <location>
        <begin position="256"/>
        <end position="278"/>
    </location>
</feature>
<keyword evidence="1" id="KW-0418">Kinase</keyword>
<dbReference type="HOGENOM" id="CLU_004312_5_1_1"/>
<sequence length="719" mass="78365">MAEVHKKASLSGDPNLKTRQSLIEVDPGSSVSGSPAAGVHGKNDRHYGTMHDRTKKLGHRRVNEDGSVTYKKKTTTELMSAIQLGIGQSITSLSSKPKRDLLLQDFSIVETVFFPKDGSSSTPPHEYSDFRFKTYAPVAFRYFRELFGIQPDDFLISLSNYPLKELSNPGASGSIFYITEDDEFIIKTVSNKEADFLQKLLPGYYMNLNQNPRTLLPKFYGLFCYQCGGKNIRFVVMNNLLPMSIKMHEKYDLKGSTYKRKASKQERSKKSPTLKDLDYQGLHPEGIMLEADTFSALSKTIERDCRVLQSFQIMDYSLLMSVHNLDQAMKERESLKESEHDSPAGQSATASSGDGGGGGGKITRGRSIHQRLAQFSTTMEAIHAKSEPLEIDEDEVPSGGIPARNFKGDRLLLFIGIIDILQNYRLAKKLEHAVKSIVHDGDTISVHRPGFYAQRFQSFFTSTVFKKIPSPMKHSPIQKKSLATAPIATSTTTTAAANDKGGRPDVLPSATPPPTSSMADLNLTTGHDKPTNSSGSLPVSMEMTRHVISPAHLIGSFTSTSTPTHTSFTEGTPSYTASSPSCSMNSLSTPCHVVEPQNINEATPHSDWIGQRSALVDQSDRQKTFEGTDVDEIDQSQISSLSREVTATISRLYNQIDDENTTTSNSTTTTTTTTSAAASTTAAAATTQAATTTTATTDATTISNDSISIPGAVVSATKL</sequence>
<dbReference type="GeneID" id="20212926"/>
<reference evidence="5" key="3">
    <citation type="submission" date="2015-06" db="UniProtKB">
        <authorList>
            <consortium name="EnsemblMetazoa"/>
        </authorList>
    </citation>
    <scope>IDENTIFICATION</scope>
</reference>
<dbReference type="Gene3D" id="3.30.800.10">
    <property type="entry name" value="Phosphatidylinositol Phosphate Kinase II Beta"/>
    <property type="match status" value="1"/>
</dbReference>
<dbReference type="STRING" id="6412.T1FVT0"/>
<feature type="compositionally biased region" description="Basic and acidic residues" evidence="2">
    <location>
        <begin position="263"/>
        <end position="278"/>
    </location>
</feature>
<dbReference type="PANTHER" id="PTHR23086">
    <property type="entry name" value="PHOSPHATIDYLINOSITOL-4-PHOSPHATE 5-KINASE"/>
    <property type="match status" value="1"/>
</dbReference>
<evidence type="ECO:0000313" key="6">
    <source>
        <dbReference type="Proteomes" id="UP000015101"/>
    </source>
</evidence>
<evidence type="ECO:0000313" key="5">
    <source>
        <dbReference type="EnsemblMetazoa" id="HelroP194206"/>
    </source>
</evidence>